<dbReference type="GO" id="GO:0003824">
    <property type="term" value="F:catalytic activity"/>
    <property type="evidence" value="ECO:0007669"/>
    <property type="project" value="InterPro"/>
</dbReference>
<dbReference type="Proteomes" id="UP001321825">
    <property type="component" value="Chromosome"/>
</dbReference>
<dbReference type="Gene3D" id="3.60.10.10">
    <property type="entry name" value="Endonuclease/exonuclease/phosphatase"/>
    <property type="match status" value="1"/>
</dbReference>
<dbReference type="SUPFAM" id="SSF56219">
    <property type="entry name" value="DNase I-like"/>
    <property type="match status" value="1"/>
</dbReference>
<dbReference type="EMBL" id="AP024714">
    <property type="protein sequence ID" value="BCX80488.1"/>
    <property type="molecule type" value="Genomic_DNA"/>
</dbReference>
<evidence type="ECO:0000313" key="3">
    <source>
        <dbReference type="Proteomes" id="UP001321825"/>
    </source>
</evidence>
<sequence length="251" mass="28277">MPTLRLASFNVQTGIHTRRFEDYLLKSWQHLWPCDHRFTNLARIADFLRPFDIVGLQEVDGGGARSRYVVQTEYLARQADFPFWYNQVNRRFGRLALHSNGLLSRIPPASVYTTSLPGLPGRGALLARFGEGETALHVAVVHLALGARTRSRQLDFIAERLQGLQHVVVMGDLNCAPRSRSLRRFLARTGLRSPESAPTFPSWRPQRQIDHILVSPTLEVNWMQAFDFVCSDHLPVGAEILVPETVSALAA</sequence>
<proteinExistence type="predicted"/>
<dbReference type="KEGG" id="mcau:MIT9_P0061"/>
<dbReference type="GO" id="GO:0016020">
    <property type="term" value="C:membrane"/>
    <property type="evidence" value="ECO:0007669"/>
    <property type="project" value="GOC"/>
</dbReference>
<feature type="domain" description="Endonuclease/exonuclease/phosphatase" evidence="1">
    <location>
        <begin position="7"/>
        <end position="233"/>
    </location>
</feature>
<evidence type="ECO:0000313" key="2">
    <source>
        <dbReference type="EMBL" id="BCX80488.1"/>
    </source>
</evidence>
<protein>
    <recommendedName>
        <fullName evidence="1">Endonuclease/exonuclease/phosphatase domain-containing protein</fullName>
    </recommendedName>
</protein>
<accession>A0AAU9BZ62</accession>
<evidence type="ECO:0000259" key="1">
    <source>
        <dbReference type="Pfam" id="PF03372"/>
    </source>
</evidence>
<dbReference type="GO" id="GO:0006506">
    <property type="term" value="P:GPI anchor biosynthetic process"/>
    <property type="evidence" value="ECO:0007669"/>
    <property type="project" value="TreeGrafter"/>
</dbReference>
<organism evidence="2 3">
    <name type="scientific">Methylomarinovum caldicuralii</name>
    <dbReference type="NCBI Taxonomy" id="438856"/>
    <lineage>
        <taxon>Bacteria</taxon>
        <taxon>Pseudomonadati</taxon>
        <taxon>Pseudomonadota</taxon>
        <taxon>Gammaproteobacteria</taxon>
        <taxon>Methylococcales</taxon>
        <taxon>Methylothermaceae</taxon>
        <taxon>Methylomarinovum</taxon>
    </lineage>
</organism>
<dbReference type="InterPro" id="IPR005135">
    <property type="entry name" value="Endo/exonuclease/phosphatase"/>
</dbReference>
<reference evidence="3" key="1">
    <citation type="journal article" date="2024" name="Int. J. Syst. Evol. Microbiol.">
        <title>Methylomarinovum tepidoasis sp. nov., a moderately thermophilic methanotroph of the family Methylothermaceae isolated from a deep-sea hydrothermal field.</title>
        <authorList>
            <person name="Hirayama H."/>
            <person name="Takaki Y."/>
            <person name="Abe M."/>
            <person name="Miyazaki M."/>
            <person name="Uematsu K."/>
            <person name="Matsui Y."/>
            <person name="Takai K."/>
        </authorList>
    </citation>
    <scope>NUCLEOTIDE SEQUENCE [LARGE SCALE GENOMIC DNA]</scope>
    <source>
        <strain evidence="3">IT-9</strain>
    </source>
</reference>
<dbReference type="Pfam" id="PF03372">
    <property type="entry name" value="Exo_endo_phos"/>
    <property type="match status" value="1"/>
</dbReference>
<dbReference type="PANTHER" id="PTHR14859:SF15">
    <property type="entry name" value="ENDONUCLEASE_EXONUCLEASE_PHOSPHATASE DOMAIN-CONTAINING PROTEIN"/>
    <property type="match status" value="1"/>
</dbReference>
<dbReference type="PANTHER" id="PTHR14859">
    <property type="entry name" value="CALCOFLUOR WHITE HYPERSENSITIVE PROTEIN PRECURSOR"/>
    <property type="match status" value="1"/>
</dbReference>
<dbReference type="InterPro" id="IPR036691">
    <property type="entry name" value="Endo/exonu/phosph_ase_sf"/>
</dbReference>
<dbReference type="InterPro" id="IPR051916">
    <property type="entry name" value="GPI-anchor_lipid_remodeler"/>
</dbReference>
<gene>
    <name evidence="2" type="ORF">MIT9_P0061</name>
</gene>
<name>A0AAU9BZ62_9GAMM</name>
<keyword evidence="3" id="KW-1185">Reference proteome</keyword>
<dbReference type="AlphaFoldDB" id="A0AAU9BZ62"/>
<dbReference type="RefSeq" id="WP_317705475.1">
    <property type="nucleotide sequence ID" value="NZ_AP024714.1"/>
</dbReference>